<reference evidence="2" key="1">
    <citation type="submission" date="2021-01" db="EMBL/GenBank/DDBJ databases">
        <title>Whole genome shotgun sequence of Actinoplanes cyaneus NBRC 14990.</title>
        <authorList>
            <person name="Komaki H."/>
            <person name="Tamura T."/>
        </authorList>
    </citation>
    <scope>NUCLEOTIDE SEQUENCE</scope>
    <source>
        <strain evidence="2">NBRC 14990</strain>
    </source>
</reference>
<keyword evidence="3" id="KW-1185">Reference proteome</keyword>
<dbReference type="InterPro" id="IPR036812">
    <property type="entry name" value="NAD(P)_OxRdtase_dom_sf"/>
</dbReference>
<dbReference type="EMBL" id="BOMH01000037">
    <property type="protein sequence ID" value="GID67051.1"/>
    <property type="molecule type" value="Genomic_DNA"/>
</dbReference>
<dbReference type="CDD" id="cd19152">
    <property type="entry name" value="AKR_AKR15A"/>
    <property type="match status" value="1"/>
</dbReference>
<dbReference type="InterPro" id="IPR020471">
    <property type="entry name" value="AKR"/>
</dbReference>
<feature type="domain" description="NADP-dependent oxidoreductase" evidence="1">
    <location>
        <begin position="18"/>
        <end position="301"/>
    </location>
</feature>
<organism evidence="2 3">
    <name type="scientific">Actinoplanes cyaneus</name>
    <dbReference type="NCBI Taxonomy" id="52696"/>
    <lineage>
        <taxon>Bacteria</taxon>
        <taxon>Bacillati</taxon>
        <taxon>Actinomycetota</taxon>
        <taxon>Actinomycetes</taxon>
        <taxon>Micromonosporales</taxon>
        <taxon>Micromonosporaceae</taxon>
        <taxon>Actinoplanes</taxon>
    </lineage>
</organism>
<dbReference type="AlphaFoldDB" id="A0A919IL34"/>
<protein>
    <submittedName>
        <fullName evidence="2">Oxidoreductase</fullName>
    </submittedName>
</protein>
<evidence type="ECO:0000259" key="1">
    <source>
        <dbReference type="Pfam" id="PF00248"/>
    </source>
</evidence>
<evidence type="ECO:0000313" key="3">
    <source>
        <dbReference type="Proteomes" id="UP000619479"/>
    </source>
</evidence>
<accession>A0A919IL34</accession>
<evidence type="ECO:0000313" key="2">
    <source>
        <dbReference type="EMBL" id="GID67051.1"/>
    </source>
</evidence>
<dbReference type="Proteomes" id="UP000619479">
    <property type="component" value="Unassembled WGS sequence"/>
</dbReference>
<proteinExistence type="predicted"/>
<name>A0A919IL34_9ACTN</name>
<dbReference type="GO" id="GO:0016491">
    <property type="term" value="F:oxidoreductase activity"/>
    <property type="evidence" value="ECO:0007669"/>
    <property type="project" value="InterPro"/>
</dbReference>
<dbReference type="InterPro" id="IPR023210">
    <property type="entry name" value="NADP_OxRdtase_dom"/>
</dbReference>
<dbReference type="RefSeq" id="WP_203744362.1">
    <property type="nucleotide sequence ID" value="NZ_BAAAUC010000004.1"/>
</dbReference>
<dbReference type="SUPFAM" id="SSF51430">
    <property type="entry name" value="NAD(P)-linked oxidoreductase"/>
    <property type="match status" value="1"/>
</dbReference>
<sequence length="323" mass="33753">MDPFARVPLGGTDVTVTRLGMGLAPIGGLYTPVGDRAAVAAIEAAHALGVRFFDTAPLYGAGLSERRAGLALRGKTDVVLATKVGRRLVPGPAAAPGMWSEPSGASPVWDFSTSGVRRQHRESLDRLGLDRVDVLHLHDPDEHFAAALNDALPALVELRREGRIGAVSAGMNQSAMLTEFARTGQFDCFLLAGRYTLLDQSGLRDLLPECARRGISVVCGGVYNSGILADPGHNATYDYRAAPPEIVARARAMAAVCARHDVPLRAVALQFPLAHPAVAAVVVGMRSAAEAADAAAMAALEIPGALWHGLIKSGLLDAAVPVP</sequence>
<dbReference type="GO" id="GO:0005829">
    <property type="term" value="C:cytosol"/>
    <property type="evidence" value="ECO:0007669"/>
    <property type="project" value="TreeGrafter"/>
</dbReference>
<gene>
    <name evidence="2" type="ORF">Acy02nite_49320</name>
</gene>
<dbReference type="Pfam" id="PF00248">
    <property type="entry name" value="Aldo_ket_red"/>
    <property type="match status" value="1"/>
</dbReference>
<comment type="caution">
    <text evidence="2">The sequence shown here is derived from an EMBL/GenBank/DDBJ whole genome shotgun (WGS) entry which is preliminary data.</text>
</comment>
<dbReference type="PANTHER" id="PTHR42686:SF1">
    <property type="entry name" value="GH17980P-RELATED"/>
    <property type="match status" value="1"/>
</dbReference>
<dbReference type="PANTHER" id="PTHR42686">
    <property type="entry name" value="GH17980P-RELATED"/>
    <property type="match status" value="1"/>
</dbReference>
<dbReference type="Gene3D" id="3.20.20.100">
    <property type="entry name" value="NADP-dependent oxidoreductase domain"/>
    <property type="match status" value="1"/>
</dbReference>